<sequence length="164" mass="19482">MQNLLNEQDFVKPVKYNPWKWFITCYGILFVLVAAQTYSRYIIPYSSKWYGFYTVSMMFVVLGIISAPFIMVFGKKDTIYHTNYPTLITAITIMLFNSWFFIVLRRNIHEALRSEDFTPILPGHFLKSDDFRALLVFMIYAVVSFIIIFFIVRHKRKKALKTEM</sequence>
<keyword evidence="1" id="KW-0812">Transmembrane</keyword>
<evidence type="ECO:0000256" key="1">
    <source>
        <dbReference type="SAM" id="Phobius"/>
    </source>
</evidence>
<dbReference type="Proteomes" id="UP000433945">
    <property type="component" value="Unassembled WGS sequence"/>
</dbReference>
<evidence type="ECO:0000313" key="2">
    <source>
        <dbReference type="EMBL" id="MUV02227.1"/>
    </source>
</evidence>
<feature type="transmembrane region" description="Helical" evidence="1">
    <location>
        <begin position="84"/>
        <end position="104"/>
    </location>
</feature>
<keyword evidence="1" id="KW-0472">Membrane</keyword>
<gene>
    <name evidence="2" type="ORF">GN157_00755</name>
</gene>
<comment type="caution">
    <text evidence="2">The sequence shown here is derived from an EMBL/GenBank/DDBJ whole genome shotgun (WGS) entry which is preliminary data.</text>
</comment>
<feature type="transmembrane region" description="Helical" evidence="1">
    <location>
        <begin position="50"/>
        <end position="72"/>
    </location>
</feature>
<keyword evidence="3" id="KW-1185">Reference proteome</keyword>
<dbReference type="RefSeq" id="WP_157481231.1">
    <property type="nucleotide sequence ID" value="NZ_WOWP01000001.1"/>
</dbReference>
<name>A0A6N8HD19_9FLAO</name>
<evidence type="ECO:0000313" key="3">
    <source>
        <dbReference type="Proteomes" id="UP000433945"/>
    </source>
</evidence>
<organism evidence="2 3">
    <name type="scientific">Flavobacterium rakeshii</name>
    <dbReference type="NCBI Taxonomy" id="1038845"/>
    <lineage>
        <taxon>Bacteria</taxon>
        <taxon>Pseudomonadati</taxon>
        <taxon>Bacteroidota</taxon>
        <taxon>Flavobacteriia</taxon>
        <taxon>Flavobacteriales</taxon>
        <taxon>Flavobacteriaceae</taxon>
        <taxon>Flavobacterium</taxon>
    </lineage>
</organism>
<dbReference type="OrthoDB" id="1377498at2"/>
<dbReference type="EMBL" id="WOWP01000001">
    <property type="protein sequence ID" value="MUV02227.1"/>
    <property type="molecule type" value="Genomic_DNA"/>
</dbReference>
<protein>
    <submittedName>
        <fullName evidence="2">Uncharacterized protein</fullName>
    </submittedName>
</protein>
<dbReference type="AlphaFoldDB" id="A0A6N8HD19"/>
<keyword evidence="1" id="KW-1133">Transmembrane helix</keyword>
<proteinExistence type="predicted"/>
<reference evidence="2 3" key="1">
    <citation type="submission" date="2019-12" db="EMBL/GenBank/DDBJ databases">
        <authorList>
            <person name="Sun J.-Q."/>
        </authorList>
    </citation>
    <scope>NUCLEOTIDE SEQUENCE [LARGE SCALE GENOMIC DNA]</scope>
    <source>
        <strain evidence="2 3">JCM 17928</strain>
    </source>
</reference>
<feature type="transmembrane region" description="Helical" evidence="1">
    <location>
        <begin position="21"/>
        <end position="38"/>
    </location>
</feature>
<accession>A0A6N8HD19</accession>
<feature type="transmembrane region" description="Helical" evidence="1">
    <location>
        <begin position="131"/>
        <end position="152"/>
    </location>
</feature>